<reference evidence="6" key="2">
    <citation type="submission" date="2025-09" db="UniProtKB">
        <authorList>
            <consortium name="Ensembl"/>
        </authorList>
    </citation>
    <scope>IDENTIFICATION</scope>
</reference>
<dbReference type="InterPro" id="IPR013783">
    <property type="entry name" value="Ig-like_fold"/>
</dbReference>
<accession>A0A8C8SBB0</accession>
<keyword evidence="4" id="KW-0325">Glycoprotein</keyword>
<dbReference type="AlphaFoldDB" id="A0A8C8SBB0"/>
<reference evidence="6" key="1">
    <citation type="submission" date="2025-08" db="UniProtKB">
        <authorList>
            <consortium name="Ensembl"/>
        </authorList>
    </citation>
    <scope>IDENTIFICATION</scope>
</reference>
<dbReference type="PROSITE" id="PS50835">
    <property type="entry name" value="IG_LIKE"/>
    <property type="match status" value="1"/>
</dbReference>
<dbReference type="InterPro" id="IPR013106">
    <property type="entry name" value="Ig_V-set"/>
</dbReference>
<sequence>MAACVLGKKALGKVTPKGGWERLWGLFSPAAARAAVQVTGVVGRAVSLGANVPPGFQIRDAFWRYLAPAEEIVATYFRGSTETLYQSRFHGRSRLQGNLTLEISQVELGDSGTFSVLLVDTRGQTLTRTLHLAVYEVVSQLTLQVFTSESSRSGSAEACEVFLTCMAAGGTNVTYSWARTDGKVLSMDKHSLYEVGRVLWAKLDPSERQVSYTCSAVNAVSRDSATVTPWEHCQRKTGTSYFTHAQTPGMSQWPSCLQSWILWEVIYIRQQICPSVKVEEVVWVPIALPGWCIFTRGSFCGRRSGRPPRALSSKGPLRLPQKL</sequence>
<dbReference type="GO" id="GO:0016020">
    <property type="term" value="C:membrane"/>
    <property type="evidence" value="ECO:0007669"/>
    <property type="project" value="UniProtKB-SubCell"/>
</dbReference>
<dbReference type="Pfam" id="PF07686">
    <property type="entry name" value="V-set"/>
    <property type="match status" value="1"/>
</dbReference>
<dbReference type="PANTHER" id="PTHR12080">
    <property type="entry name" value="SIGNALING LYMPHOCYTIC ACTIVATION MOLECULE"/>
    <property type="match status" value="1"/>
</dbReference>
<dbReference type="Proteomes" id="UP000694393">
    <property type="component" value="Unplaced"/>
</dbReference>
<evidence type="ECO:0000313" key="7">
    <source>
        <dbReference type="Proteomes" id="UP000694393"/>
    </source>
</evidence>
<evidence type="ECO:0000259" key="5">
    <source>
        <dbReference type="PROSITE" id="PS50835"/>
    </source>
</evidence>
<name>A0A8C8SBB0_9SAUR</name>
<evidence type="ECO:0000256" key="4">
    <source>
        <dbReference type="ARBA" id="ARBA00023180"/>
    </source>
</evidence>
<dbReference type="Ensembl" id="ENSPCET00000019045.1">
    <property type="protein sequence ID" value="ENSPCEP00000018423.1"/>
    <property type="gene ID" value="ENSPCEG00000014370.1"/>
</dbReference>
<organism evidence="6 7">
    <name type="scientific">Pelusios castaneus</name>
    <name type="common">West African mud turtle</name>
    <dbReference type="NCBI Taxonomy" id="367368"/>
    <lineage>
        <taxon>Eukaryota</taxon>
        <taxon>Metazoa</taxon>
        <taxon>Chordata</taxon>
        <taxon>Craniata</taxon>
        <taxon>Vertebrata</taxon>
        <taxon>Euteleostomi</taxon>
        <taxon>Archelosauria</taxon>
        <taxon>Testudinata</taxon>
        <taxon>Testudines</taxon>
        <taxon>Pleurodira</taxon>
        <taxon>Pelomedusidae</taxon>
        <taxon>Pelusios</taxon>
    </lineage>
</organism>
<dbReference type="SUPFAM" id="SSF48726">
    <property type="entry name" value="Immunoglobulin"/>
    <property type="match status" value="2"/>
</dbReference>
<keyword evidence="7" id="KW-1185">Reference proteome</keyword>
<dbReference type="InterPro" id="IPR015631">
    <property type="entry name" value="CD2/SLAM_rcpt"/>
</dbReference>
<keyword evidence="2" id="KW-0732">Signal</keyword>
<evidence type="ECO:0000256" key="1">
    <source>
        <dbReference type="ARBA" id="ARBA00004370"/>
    </source>
</evidence>
<keyword evidence="3" id="KW-0472">Membrane</keyword>
<dbReference type="InterPro" id="IPR007110">
    <property type="entry name" value="Ig-like_dom"/>
</dbReference>
<proteinExistence type="predicted"/>
<evidence type="ECO:0000256" key="3">
    <source>
        <dbReference type="ARBA" id="ARBA00023136"/>
    </source>
</evidence>
<protein>
    <submittedName>
        <fullName evidence="6">SLAM family member 8</fullName>
    </submittedName>
</protein>
<comment type="subcellular location">
    <subcellularLocation>
        <location evidence="1">Membrane</location>
    </subcellularLocation>
</comment>
<dbReference type="Gene3D" id="2.60.40.10">
    <property type="entry name" value="Immunoglobulins"/>
    <property type="match status" value="2"/>
</dbReference>
<dbReference type="PANTHER" id="PTHR12080:SF92">
    <property type="entry name" value="SLAM FAMILY MEMBER 8"/>
    <property type="match status" value="1"/>
</dbReference>
<feature type="domain" description="Ig-like" evidence="5">
    <location>
        <begin position="139"/>
        <end position="228"/>
    </location>
</feature>
<evidence type="ECO:0000313" key="6">
    <source>
        <dbReference type="Ensembl" id="ENSPCEP00000018423.1"/>
    </source>
</evidence>
<dbReference type="InterPro" id="IPR036179">
    <property type="entry name" value="Ig-like_dom_sf"/>
</dbReference>
<evidence type="ECO:0000256" key="2">
    <source>
        <dbReference type="ARBA" id="ARBA00022729"/>
    </source>
</evidence>